<evidence type="ECO:0000313" key="8">
    <source>
        <dbReference type="EMBL" id="MDD7972560.1"/>
    </source>
</evidence>
<evidence type="ECO:0000256" key="4">
    <source>
        <dbReference type="ARBA" id="ARBA00023186"/>
    </source>
</evidence>
<sequence length="169" mass="17960">MSKARICVGAIMGAYGVRGEVRLKSFCADPRAIADYGPLWSEDGTRQFKLTLGAQVAQGFAARLGGISSREAADALRGVRLFVDRDRLASLPDDEFYHADLIGLLVFDTGGAELGRVKAVLNHGASDLLEIVAPGRKGAILLPFTQAAVPTVDLASRRIIADPPEGLLE</sequence>
<dbReference type="Pfam" id="PF01782">
    <property type="entry name" value="RimM"/>
    <property type="match status" value="1"/>
</dbReference>
<feature type="domain" description="Ribosome maturation factor RimM PRC barrel" evidence="7">
    <location>
        <begin position="99"/>
        <end position="167"/>
    </location>
</feature>
<comment type="caution">
    <text evidence="8">The sequence shown here is derived from an EMBL/GenBank/DDBJ whole genome shotgun (WGS) entry which is preliminary data.</text>
</comment>
<dbReference type="NCBIfam" id="TIGR02273">
    <property type="entry name" value="16S_RimM"/>
    <property type="match status" value="1"/>
</dbReference>
<keyword evidence="2 5" id="KW-0690">Ribosome biogenesis</keyword>
<organism evidence="8 9">
    <name type="scientific">Roseinatronobacter alkalisoli</name>
    <dbReference type="NCBI Taxonomy" id="3028235"/>
    <lineage>
        <taxon>Bacteria</taxon>
        <taxon>Pseudomonadati</taxon>
        <taxon>Pseudomonadota</taxon>
        <taxon>Alphaproteobacteria</taxon>
        <taxon>Rhodobacterales</taxon>
        <taxon>Paracoccaceae</taxon>
        <taxon>Roseinatronobacter</taxon>
    </lineage>
</organism>
<dbReference type="RefSeq" id="WP_274353232.1">
    <property type="nucleotide sequence ID" value="NZ_JAQZSM010000016.1"/>
</dbReference>
<keyword evidence="9" id="KW-1185">Reference proteome</keyword>
<dbReference type="Proteomes" id="UP001431784">
    <property type="component" value="Unassembled WGS sequence"/>
</dbReference>
<dbReference type="Gene3D" id="2.30.30.240">
    <property type="entry name" value="PRC-barrel domain"/>
    <property type="match status" value="1"/>
</dbReference>
<evidence type="ECO:0000259" key="7">
    <source>
        <dbReference type="Pfam" id="PF24986"/>
    </source>
</evidence>
<evidence type="ECO:0000256" key="2">
    <source>
        <dbReference type="ARBA" id="ARBA00022517"/>
    </source>
</evidence>
<keyword evidence="1 5" id="KW-0963">Cytoplasm</keyword>
<accession>A0ABT5TCZ0</accession>
<comment type="function">
    <text evidence="5">An accessory protein needed during the final step in the assembly of 30S ribosomal subunit, possibly for assembly of the head region. Essential for efficient processing of 16S rRNA. May be needed both before and after RbfA during the maturation of 16S rRNA. It has affinity for free ribosomal 30S subunits but not for 70S ribosomes.</text>
</comment>
<dbReference type="SUPFAM" id="SSF50346">
    <property type="entry name" value="PRC-barrel domain"/>
    <property type="match status" value="1"/>
</dbReference>
<comment type="subunit">
    <text evidence="5">Binds ribosomal protein uS19.</text>
</comment>
<dbReference type="InterPro" id="IPR002676">
    <property type="entry name" value="RimM_N"/>
</dbReference>
<dbReference type="SUPFAM" id="SSF50447">
    <property type="entry name" value="Translation proteins"/>
    <property type="match status" value="1"/>
</dbReference>
<comment type="similarity">
    <text evidence="5">Belongs to the RimM family.</text>
</comment>
<dbReference type="Pfam" id="PF24986">
    <property type="entry name" value="PRC_RimM"/>
    <property type="match status" value="1"/>
</dbReference>
<evidence type="ECO:0000313" key="9">
    <source>
        <dbReference type="Proteomes" id="UP001431784"/>
    </source>
</evidence>
<gene>
    <name evidence="5 8" type="primary">rimM</name>
    <name evidence="8" type="ORF">PUT78_15785</name>
</gene>
<dbReference type="HAMAP" id="MF_00014">
    <property type="entry name" value="Ribosome_mat_RimM"/>
    <property type="match status" value="1"/>
</dbReference>
<comment type="domain">
    <text evidence="5">The PRC barrel domain binds ribosomal protein uS19.</text>
</comment>
<evidence type="ECO:0000256" key="1">
    <source>
        <dbReference type="ARBA" id="ARBA00022490"/>
    </source>
</evidence>
<proteinExistence type="inferred from homology"/>
<evidence type="ECO:0000256" key="5">
    <source>
        <dbReference type="HAMAP-Rule" id="MF_00014"/>
    </source>
</evidence>
<protein>
    <recommendedName>
        <fullName evidence="5">Ribosome maturation factor RimM</fullName>
    </recommendedName>
</protein>
<dbReference type="PANTHER" id="PTHR33692:SF1">
    <property type="entry name" value="RIBOSOME MATURATION FACTOR RIMM"/>
    <property type="match status" value="1"/>
</dbReference>
<dbReference type="PANTHER" id="PTHR33692">
    <property type="entry name" value="RIBOSOME MATURATION FACTOR RIMM"/>
    <property type="match status" value="1"/>
</dbReference>
<dbReference type="InterPro" id="IPR056792">
    <property type="entry name" value="PRC_RimM"/>
</dbReference>
<keyword evidence="3 5" id="KW-0698">rRNA processing</keyword>
<feature type="domain" description="RimM N-terminal" evidence="6">
    <location>
        <begin position="7"/>
        <end position="86"/>
    </location>
</feature>
<keyword evidence="4 5" id="KW-0143">Chaperone</keyword>
<dbReference type="InterPro" id="IPR036976">
    <property type="entry name" value="RimM_N_sf"/>
</dbReference>
<dbReference type="Gene3D" id="2.40.30.60">
    <property type="entry name" value="RimM"/>
    <property type="match status" value="1"/>
</dbReference>
<evidence type="ECO:0000256" key="3">
    <source>
        <dbReference type="ARBA" id="ARBA00022552"/>
    </source>
</evidence>
<evidence type="ECO:0000259" key="6">
    <source>
        <dbReference type="Pfam" id="PF01782"/>
    </source>
</evidence>
<comment type="subcellular location">
    <subcellularLocation>
        <location evidence="5">Cytoplasm</location>
    </subcellularLocation>
</comment>
<reference evidence="8" key="1">
    <citation type="submission" date="2023-02" db="EMBL/GenBank/DDBJ databases">
        <title>Description of Roseinatronobacter alkalisoli sp. nov., an alkaliphilic bacerium isolated from soda soil.</title>
        <authorList>
            <person name="Wei W."/>
        </authorList>
    </citation>
    <scope>NUCLEOTIDE SEQUENCE</scope>
    <source>
        <strain evidence="8">HJB301</strain>
    </source>
</reference>
<dbReference type="InterPro" id="IPR009000">
    <property type="entry name" value="Transl_B-barrel_sf"/>
</dbReference>
<name>A0ABT5TCZ0_9RHOB</name>
<dbReference type="InterPro" id="IPR011033">
    <property type="entry name" value="PRC_barrel-like_sf"/>
</dbReference>
<dbReference type="InterPro" id="IPR011961">
    <property type="entry name" value="RimM"/>
</dbReference>
<dbReference type="EMBL" id="JAQZSM010000016">
    <property type="protein sequence ID" value="MDD7972560.1"/>
    <property type="molecule type" value="Genomic_DNA"/>
</dbReference>